<dbReference type="GO" id="GO:0030288">
    <property type="term" value="C:outer membrane-bounded periplasmic space"/>
    <property type="evidence" value="ECO:0007669"/>
    <property type="project" value="UniProtKB-ARBA"/>
</dbReference>
<feature type="chain" id="PRO_5038785177" evidence="6">
    <location>
        <begin position="22"/>
        <end position="543"/>
    </location>
</feature>
<dbReference type="InterPro" id="IPR030678">
    <property type="entry name" value="Peptide/Ni-bd"/>
</dbReference>
<name>A0A0R2IQ27_9LACO</name>
<accession>A0A0R2IQ27</accession>
<evidence type="ECO:0000256" key="2">
    <source>
        <dbReference type="ARBA" id="ARBA00005695"/>
    </source>
</evidence>
<dbReference type="GO" id="GO:0015833">
    <property type="term" value="P:peptide transport"/>
    <property type="evidence" value="ECO:0007669"/>
    <property type="project" value="UniProtKB-KW"/>
</dbReference>
<dbReference type="GO" id="GO:1904680">
    <property type="term" value="F:peptide transmembrane transporter activity"/>
    <property type="evidence" value="ECO:0007669"/>
    <property type="project" value="TreeGrafter"/>
</dbReference>
<keyword evidence="5" id="KW-0571">Peptide transport</keyword>
<dbReference type="STRING" id="319652.IV80_GL000800"/>
<dbReference type="OrthoDB" id="403896at2"/>
<dbReference type="PANTHER" id="PTHR30290:SF10">
    <property type="entry name" value="PERIPLASMIC OLIGOPEPTIDE-BINDING PROTEIN-RELATED"/>
    <property type="match status" value="1"/>
</dbReference>
<evidence type="ECO:0000256" key="6">
    <source>
        <dbReference type="SAM" id="SignalP"/>
    </source>
</evidence>
<reference evidence="8 9" key="1">
    <citation type="journal article" date="2015" name="Genome Announc.">
        <title>Expanding the biotechnology potential of lactobacilli through comparative genomics of 213 strains and associated genera.</title>
        <authorList>
            <person name="Sun Z."/>
            <person name="Harris H.M."/>
            <person name="McCann A."/>
            <person name="Guo C."/>
            <person name="Argimon S."/>
            <person name="Zhang W."/>
            <person name="Yang X."/>
            <person name="Jeffery I.B."/>
            <person name="Cooney J.C."/>
            <person name="Kagawa T.F."/>
            <person name="Liu W."/>
            <person name="Song Y."/>
            <person name="Salvetti E."/>
            <person name="Wrobel A."/>
            <person name="Rasinkangas P."/>
            <person name="Parkhill J."/>
            <person name="Rea M.C."/>
            <person name="O'Sullivan O."/>
            <person name="Ritari J."/>
            <person name="Douillard F.P."/>
            <person name="Paul Ross R."/>
            <person name="Yang R."/>
            <person name="Briner A.E."/>
            <person name="Felis G.E."/>
            <person name="de Vos W.M."/>
            <person name="Barrangou R."/>
            <person name="Klaenhammer T.R."/>
            <person name="Caufield P.W."/>
            <person name="Cui Y."/>
            <person name="Zhang H."/>
            <person name="O'Toole P.W."/>
        </authorList>
    </citation>
    <scope>NUCLEOTIDE SEQUENCE [LARGE SCALE GENOMIC DNA]</scope>
    <source>
        <strain evidence="8 9">DSM 17757</strain>
    </source>
</reference>
<evidence type="ECO:0000313" key="8">
    <source>
        <dbReference type="EMBL" id="KRN67264.1"/>
    </source>
</evidence>
<evidence type="ECO:0000256" key="3">
    <source>
        <dbReference type="ARBA" id="ARBA00022448"/>
    </source>
</evidence>
<dbReference type="PATRIC" id="fig|319652.3.peg.809"/>
<proteinExistence type="inferred from homology"/>
<evidence type="ECO:0000256" key="1">
    <source>
        <dbReference type="ARBA" id="ARBA00004193"/>
    </source>
</evidence>
<dbReference type="InterPro" id="IPR000914">
    <property type="entry name" value="SBP_5_dom"/>
</dbReference>
<dbReference type="RefSeq" id="WP_057749026.1">
    <property type="nucleotide sequence ID" value="NZ_BJVH01000003.1"/>
</dbReference>
<organism evidence="8 9">
    <name type="scientific">Pediococcus cellicola</name>
    <dbReference type="NCBI Taxonomy" id="319652"/>
    <lineage>
        <taxon>Bacteria</taxon>
        <taxon>Bacillati</taxon>
        <taxon>Bacillota</taxon>
        <taxon>Bacilli</taxon>
        <taxon>Lactobacillales</taxon>
        <taxon>Lactobacillaceae</taxon>
        <taxon>Pediococcus</taxon>
    </lineage>
</organism>
<dbReference type="Pfam" id="PF00496">
    <property type="entry name" value="SBP_bac_5"/>
    <property type="match status" value="1"/>
</dbReference>
<gene>
    <name evidence="8" type="ORF">IV80_GL000800</name>
</gene>
<dbReference type="PROSITE" id="PS01040">
    <property type="entry name" value="SBP_BACTERIAL_5"/>
    <property type="match status" value="1"/>
</dbReference>
<evidence type="ECO:0000313" key="9">
    <source>
        <dbReference type="Proteomes" id="UP000051568"/>
    </source>
</evidence>
<dbReference type="InterPro" id="IPR039424">
    <property type="entry name" value="SBP_5"/>
</dbReference>
<feature type="signal peptide" evidence="6">
    <location>
        <begin position="1"/>
        <end position="21"/>
    </location>
</feature>
<dbReference type="PANTHER" id="PTHR30290">
    <property type="entry name" value="PERIPLASMIC BINDING COMPONENT OF ABC TRANSPORTER"/>
    <property type="match status" value="1"/>
</dbReference>
<feature type="domain" description="Solute-binding protein family 5" evidence="7">
    <location>
        <begin position="76"/>
        <end position="462"/>
    </location>
</feature>
<keyword evidence="5" id="KW-0653">Protein transport</keyword>
<dbReference type="Gene3D" id="3.40.190.10">
    <property type="entry name" value="Periplasmic binding protein-like II"/>
    <property type="match status" value="1"/>
</dbReference>
<keyword evidence="9" id="KW-1185">Reference proteome</keyword>
<dbReference type="InterPro" id="IPR023765">
    <property type="entry name" value="SBP_5_CS"/>
</dbReference>
<dbReference type="PIRSF" id="PIRSF002741">
    <property type="entry name" value="MppA"/>
    <property type="match status" value="1"/>
</dbReference>
<protein>
    <submittedName>
        <fullName evidence="8">ABC-type oligopeptide transport system, periplasmic component</fullName>
    </submittedName>
</protein>
<dbReference type="EMBL" id="JQBR01000002">
    <property type="protein sequence ID" value="KRN67264.1"/>
    <property type="molecule type" value="Genomic_DNA"/>
</dbReference>
<comment type="subcellular location">
    <subcellularLocation>
        <location evidence="1">Cell membrane</location>
        <topology evidence="1">Lipid-anchor</topology>
    </subcellularLocation>
</comment>
<dbReference type="FunFam" id="3.10.105.10:FF:000001">
    <property type="entry name" value="Oligopeptide ABC transporter, oligopeptide-binding protein"/>
    <property type="match status" value="1"/>
</dbReference>
<comment type="similarity">
    <text evidence="2">Belongs to the bacterial solute-binding protein 5 family.</text>
</comment>
<comment type="caution">
    <text evidence="8">The sequence shown here is derived from an EMBL/GenBank/DDBJ whole genome shotgun (WGS) entry which is preliminary data.</text>
</comment>
<sequence>MKVKSAVKLGAVALASTFVLAACGTKSSTAKKQTVNFMESSEIPTMDTSKVTDVVGMTQLSNTEDGLYRLGKNSSVHNALATSTKESKDGKTWTFTIRKNAKWSNGDPVTAQDFVYSWQRTVNPKTASEYAYLFSGIKNADQISAGKVNYKKLGIKADGKYKLTITLDRPIAYFKLLMGFCIFFPQDQKVVEQYGSKYGTASNKLVYNGPYKQVGWTGTNLKWKLVKNPQYWNKKSVKLDTINYQVVKDSSTALNLYNSKKLDVTTITGSQVAQYKNNKNYVLRKEASTFYLQLNQKKDKFFKNKKIRQAVSMAIDRNQLTKKVLADGSQNPLGYVSTGLAKNPKTGEDFAKEAEVKSAVTQNLTQAKKLLKEGLKEEGMSSLKFTLMADDTAAGKTTNEFLQSQIEKLGSNVHVTVQNIPFKTRLTDSSNGKFDAVVTGWGADFSDPISFLQLFVTGNAQNNGDWSNKEYDSLIKASNTTDATKPQKRWADLVKAEKILMNDQGIVPIYQQANSQLWSSKVKGVIYNTAGNNFDYSKLYLQK</sequence>
<dbReference type="PROSITE" id="PS51257">
    <property type="entry name" value="PROKAR_LIPOPROTEIN"/>
    <property type="match status" value="1"/>
</dbReference>
<dbReference type="GO" id="GO:0043190">
    <property type="term" value="C:ATP-binding cassette (ABC) transporter complex"/>
    <property type="evidence" value="ECO:0007669"/>
    <property type="project" value="InterPro"/>
</dbReference>
<keyword evidence="3" id="KW-0813">Transport</keyword>
<dbReference type="Gene3D" id="3.90.76.10">
    <property type="entry name" value="Dipeptide-binding Protein, Domain 1"/>
    <property type="match status" value="1"/>
</dbReference>
<dbReference type="AlphaFoldDB" id="A0A0R2IQ27"/>
<dbReference type="SUPFAM" id="SSF53850">
    <property type="entry name" value="Periplasmic binding protein-like II"/>
    <property type="match status" value="1"/>
</dbReference>
<keyword evidence="4 6" id="KW-0732">Signal</keyword>
<evidence type="ECO:0000256" key="5">
    <source>
        <dbReference type="ARBA" id="ARBA00022856"/>
    </source>
</evidence>
<dbReference type="FunFam" id="3.90.76.10:FF:000001">
    <property type="entry name" value="Oligopeptide ABC transporter substrate-binding protein"/>
    <property type="match status" value="1"/>
</dbReference>
<evidence type="ECO:0000259" key="7">
    <source>
        <dbReference type="Pfam" id="PF00496"/>
    </source>
</evidence>
<dbReference type="CDD" id="cd08504">
    <property type="entry name" value="PBP2_OppA"/>
    <property type="match status" value="1"/>
</dbReference>
<dbReference type="Gene3D" id="3.10.105.10">
    <property type="entry name" value="Dipeptide-binding Protein, Domain 3"/>
    <property type="match status" value="1"/>
</dbReference>
<evidence type="ECO:0000256" key="4">
    <source>
        <dbReference type="ARBA" id="ARBA00022729"/>
    </source>
</evidence>
<dbReference type="Proteomes" id="UP000051568">
    <property type="component" value="Unassembled WGS sequence"/>
</dbReference>